<dbReference type="SUPFAM" id="SSF103473">
    <property type="entry name" value="MFS general substrate transporter"/>
    <property type="match status" value="1"/>
</dbReference>
<sequence length="184" mass="18928">MSLLRTIWPIILTQIFTSAGVGLNLTVAALAATSVTGTDKFGGLAQTSTILGATVITIATTHLNHRFGRLTSLRLSLFLAVAGSLICGLAVGQENELRWILFVGLFLLGGGTVGALLSRFVATEKVGNGKHASTAISSVLFGSAIGSAIGPNIYGIMAGLSAEPMRLVFLFSALIFAGGILPLL</sequence>
<evidence type="ECO:0000256" key="3">
    <source>
        <dbReference type="ARBA" id="ARBA00022989"/>
    </source>
</evidence>
<feature type="transmembrane region" description="Helical" evidence="5">
    <location>
        <begin position="7"/>
        <end position="32"/>
    </location>
</feature>
<dbReference type="InterPro" id="IPR036259">
    <property type="entry name" value="MFS_trans_sf"/>
</dbReference>
<comment type="caution">
    <text evidence="7">The sequence shown here is derived from an EMBL/GenBank/DDBJ whole genome shotgun (WGS) entry which is preliminary data.</text>
</comment>
<evidence type="ECO:0000313" key="7">
    <source>
        <dbReference type="EMBL" id="KQB86408.1"/>
    </source>
</evidence>
<feature type="transmembrane region" description="Helical" evidence="5">
    <location>
        <begin position="134"/>
        <end position="154"/>
    </location>
</feature>
<evidence type="ECO:0000256" key="5">
    <source>
        <dbReference type="SAM" id="Phobius"/>
    </source>
</evidence>
<keyword evidence="3 5" id="KW-1133">Transmembrane helix</keyword>
<evidence type="ECO:0000259" key="6">
    <source>
        <dbReference type="PROSITE" id="PS50850"/>
    </source>
</evidence>
<feature type="domain" description="Major facilitator superfamily (MFS) profile" evidence="6">
    <location>
        <begin position="1"/>
        <end position="184"/>
    </location>
</feature>
<reference evidence="7 8" key="1">
    <citation type="submission" date="2015-10" db="EMBL/GenBank/DDBJ databases">
        <title>Corynebacteirum lowii and Corynebacterium oculi species nova, derived from human clinical disease and and emended description of Corynebacterium mastiditis.</title>
        <authorList>
            <person name="Bernard K."/>
            <person name="Pacheco A.L."/>
            <person name="Mcdougall C."/>
            <person name="Burtx T."/>
            <person name="Weibe D."/>
            <person name="Tyler S."/>
            <person name="Olson A.B."/>
            <person name="Cnockaert M."/>
            <person name="Eguchi H."/>
            <person name="Kuwahara T."/>
            <person name="Nakayama-Imaohji H."/>
            <person name="Boudewijins M."/>
            <person name="Van Hoecke F."/>
            <person name="Bernier A.-M."/>
            <person name="Vandamme P."/>
        </authorList>
    </citation>
    <scope>NUCLEOTIDE SEQUENCE [LARGE SCALE GENOMIC DNA]</scope>
    <source>
        <strain evidence="7 8">NML 130206</strain>
    </source>
</reference>
<feature type="transmembrane region" description="Helical" evidence="5">
    <location>
        <begin position="75"/>
        <end position="93"/>
    </location>
</feature>
<feature type="transmembrane region" description="Helical" evidence="5">
    <location>
        <begin position="166"/>
        <end position="183"/>
    </location>
</feature>
<dbReference type="PROSITE" id="PS50850">
    <property type="entry name" value="MFS"/>
    <property type="match status" value="1"/>
</dbReference>
<dbReference type="PANTHER" id="PTHR23534">
    <property type="entry name" value="MFS PERMEASE"/>
    <property type="match status" value="1"/>
</dbReference>
<dbReference type="STRING" id="1544413.Clow_01328"/>
<evidence type="ECO:0000256" key="2">
    <source>
        <dbReference type="ARBA" id="ARBA00022692"/>
    </source>
</evidence>
<dbReference type="OrthoDB" id="9776171at2"/>
<keyword evidence="8" id="KW-1185">Reference proteome</keyword>
<dbReference type="RefSeq" id="WP_055177895.1">
    <property type="nucleotide sequence ID" value="NZ_JAUSQY010000001.1"/>
</dbReference>
<gene>
    <name evidence="7" type="ORF">Clow_01328</name>
</gene>
<dbReference type="InterPro" id="IPR020846">
    <property type="entry name" value="MFS_dom"/>
</dbReference>
<dbReference type="GO" id="GO:0022857">
    <property type="term" value="F:transmembrane transporter activity"/>
    <property type="evidence" value="ECO:0007669"/>
    <property type="project" value="InterPro"/>
</dbReference>
<dbReference type="GO" id="GO:0005886">
    <property type="term" value="C:plasma membrane"/>
    <property type="evidence" value="ECO:0007669"/>
    <property type="project" value="UniProtKB-SubCell"/>
</dbReference>
<dbReference type="PANTHER" id="PTHR23534:SF1">
    <property type="entry name" value="MAJOR FACILITATOR SUPERFAMILY PROTEIN"/>
    <property type="match status" value="1"/>
</dbReference>
<evidence type="ECO:0000256" key="4">
    <source>
        <dbReference type="ARBA" id="ARBA00023136"/>
    </source>
</evidence>
<dbReference type="EMBL" id="LKEV01000003">
    <property type="protein sequence ID" value="KQB86408.1"/>
    <property type="molecule type" value="Genomic_DNA"/>
</dbReference>
<dbReference type="Gene3D" id="1.20.1250.20">
    <property type="entry name" value="MFS general substrate transporter like domains"/>
    <property type="match status" value="1"/>
</dbReference>
<comment type="subcellular location">
    <subcellularLocation>
        <location evidence="1">Cell membrane</location>
        <topology evidence="1">Multi-pass membrane protein</topology>
    </subcellularLocation>
</comment>
<feature type="transmembrane region" description="Helical" evidence="5">
    <location>
        <begin position="44"/>
        <end position="63"/>
    </location>
</feature>
<evidence type="ECO:0000313" key="8">
    <source>
        <dbReference type="Proteomes" id="UP000050488"/>
    </source>
</evidence>
<keyword evidence="2 5" id="KW-0812">Transmembrane</keyword>
<organism evidence="7 8">
    <name type="scientific">Corynebacterium lowii</name>
    <dbReference type="NCBI Taxonomy" id="1544413"/>
    <lineage>
        <taxon>Bacteria</taxon>
        <taxon>Bacillati</taxon>
        <taxon>Actinomycetota</taxon>
        <taxon>Actinomycetes</taxon>
        <taxon>Mycobacteriales</taxon>
        <taxon>Corynebacteriaceae</taxon>
        <taxon>Corynebacterium</taxon>
    </lineage>
</organism>
<dbReference type="Proteomes" id="UP000050488">
    <property type="component" value="Unassembled WGS sequence"/>
</dbReference>
<dbReference type="AlphaFoldDB" id="A0A0Q0YVN7"/>
<accession>A0A0Q0YVN7</accession>
<dbReference type="PATRIC" id="fig|1544413.3.peg.1335"/>
<evidence type="ECO:0000256" key="1">
    <source>
        <dbReference type="ARBA" id="ARBA00004651"/>
    </source>
</evidence>
<proteinExistence type="predicted"/>
<protein>
    <submittedName>
        <fullName evidence="7">Major Facilitator Superfamily protein</fullName>
    </submittedName>
</protein>
<keyword evidence="4 5" id="KW-0472">Membrane</keyword>
<feature type="transmembrane region" description="Helical" evidence="5">
    <location>
        <begin position="99"/>
        <end position="122"/>
    </location>
</feature>
<name>A0A0Q0YVN7_9CORY</name>